<dbReference type="SUPFAM" id="SSF110997">
    <property type="entry name" value="Sporulation related repeat"/>
    <property type="match status" value="1"/>
</dbReference>
<keyword evidence="1" id="KW-0812">Transmembrane</keyword>
<dbReference type="Pfam" id="PF08486">
    <property type="entry name" value="SpoIID"/>
    <property type="match status" value="1"/>
</dbReference>
<dbReference type="GO" id="GO:0030288">
    <property type="term" value="C:outer membrane-bounded periplasmic space"/>
    <property type="evidence" value="ECO:0007669"/>
    <property type="project" value="TreeGrafter"/>
</dbReference>
<keyword evidence="1" id="KW-0472">Membrane</keyword>
<reference evidence="3 4" key="1">
    <citation type="journal article" date="2016" name="Nat. Commun.">
        <title>Thousands of microbial genomes shed light on interconnected biogeochemical processes in an aquifer system.</title>
        <authorList>
            <person name="Anantharaman K."/>
            <person name="Brown C.T."/>
            <person name="Hug L.A."/>
            <person name="Sharon I."/>
            <person name="Castelle C.J."/>
            <person name="Probst A.J."/>
            <person name="Thomas B.C."/>
            <person name="Singh A."/>
            <person name="Wilkins M.J."/>
            <person name="Karaoz U."/>
            <person name="Brodie E.L."/>
            <person name="Williams K.H."/>
            <person name="Hubbard S.S."/>
            <person name="Banfield J.F."/>
        </authorList>
    </citation>
    <scope>NUCLEOTIDE SEQUENCE [LARGE SCALE GENOMIC DNA]</scope>
</reference>
<accession>A0A1F5VKY0</accession>
<feature type="domain" description="SPOR" evidence="2">
    <location>
        <begin position="110"/>
        <end position="187"/>
    </location>
</feature>
<evidence type="ECO:0000256" key="1">
    <source>
        <dbReference type="SAM" id="Phobius"/>
    </source>
</evidence>
<dbReference type="InterPro" id="IPR013693">
    <property type="entry name" value="SpoIID/LytB_N"/>
</dbReference>
<proteinExistence type="predicted"/>
<gene>
    <name evidence="3" type="ORF">A2Y62_15440</name>
</gene>
<dbReference type="GO" id="GO:0042834">
    <property type="term" value="F:peptidoglycan binding"/>
    <property type="evidence" value="ECO:0007669"/>
    <property type="project" value="InterPro"/>
</dbReference>
<name>A0A1F5VKY0_9BACT</name>
<dbReference type="InterPro" id="IPR007730">
    <property type="entry name" value="SPOR-like_dom"/>
</dbReference>
<evidence type="ECO:0000259" key="2">
    <source>
        <dbReference type="PROSITE" id="PS51724"/>
    </source>
</evidence>
<feature type="transmembrane region" description="Helical" evidence="1">
    <location>
        <begin position="12"/>
        <end position="31"/>
    </location>
</feature>
<dbReference type="InterPro" id="IPR036680">
    <property type="entry name" value="SPOR-like_sf"/>
</dbReference>
<dbReference type="EMBL" id="MFGW01000141">
    <property type="protein sequence ID" value="OGF64054.1"/>
    <property type="molecule type" value="Genomic_DNA"/>
</dbReference>
<dbReference type="Pfam" id="PF05036">
    <property type="entry name" value="SPOR"/>
    <property type="match status" value="1"/>
</dbReference>
<dbReference type="InterPro" id="IPR013486">
    <property type="entry name" value="SpoIID/LytB"/>
</dbReference>
<dbReference type="PROSITE" id="PS51257">
    <property type="entry name" value="PROKAR_LIPOPROTEIN"/>
    <property type="match status" value="1"/>
</dbReference>
<dbReference type="PROSITE" id="PS51724">
    <property type="entry name" value="SPOR"/>
    <property type="match status" value="1"/>
</dbReference>
<dbReference type="Gene3D" id="3.30.70.1070">
    <property type="entry name" value="Sporulation related repeat"/>
    <property type="match status" value="1"/>
</dbReference>
<dbReference type="InterPro" id="IPR051922">
    <property type="entry name" value="Bact_Sporulation_Assoc"/>
</dbReference>
<evidence type="ECO:0000313" key="3">
    <source>
        <dbReference type="EMBL" id="OGF64054.1"/>
    </source>
</evidence>
<dbReference type="NCBIfam" id="TIGR02669">
    <property type="entry name" value="SpoIID_LytB"/>
    <property type="match status" value="1"/>
</dbReference>
<dbReference type="PANTHER" id="PTHR30032">
    <property type="entry name" value="N-ACETYLMURAMOYL-L-ALANINE AMIDASE-RELATED"/>
    <property type="match status" value="1"/>
</dbReference>
<dbReference type="Proteomes" id="UP000178943">
    <property type="component" value="Unassembled WGS sequence"/>
</dbReference>
<sequence>MRRERTKRCSRVALIFAYAAIVLLWFMMGIACKAPPRKSPVVTPPPVKKIPRKAGIKIKEPIIRVGLESNLDLVSLKCSTDFQIILQDKGEIIKEGKEDTVYFVPKTGKGLQRFAYAVQIGAFAERVNAERQLEEIKKKCNIFAGLIVEEEEGKYKVKLTGFEKKEDAEKWKKILEDKGYSVWIISERMQIYGGQTTGVQEAGIQFYDDSGGKKGDSSSEIYVFPEDDEERISYKGKPYRGGFIIFLNRDGRLNVINILNLEDYLKGVVPLEMGSYTYSAIEALKAQALAARTYAIRNMGQYKEQGYDICATPACQVYGGASAEDPLTNQAVEETKGEIISYQGIPIVAMYTSTCGGHTEDGENMFNHMHEPYLKGVPCTYEQQKIFSVASKPSLPPVKNKNGNNLTPQLFFLKKLDFIENDKNAKYFEDSIEKKEWNSWLKKLMIYLDMNPSYTLNDTPKNFIEAVLDISHAIKADEKARLLFPSAVNETLMNFSDASIADQEIRKIIAYFISVNYIKPFSDNTLHLYNKPIRYRLLEIIYRILESHRVLSKQTGTVMEVKNNEITLKSGPKSNRYEISKEAMFARSYSGDIAITPDLKLGVGDVVNFWAEKNTIHYIEANWSTQGASSDRSSKYAFWTQFIESEKIAEKVKSIKDIGMPQELKPVKYGVSGRVIELLIKGEKGEVTIKGLNIRMVLGLKENWFTIDKVIGNQPGFLFTGRGWGHGVGLCQVGAYGMALQGSNYKEIIKHFYSGVDISK</sequence>
<dbReference type="PANTHER" id="PTHR30032:SF4">
    <property type="entry name" value="AMIDASE ENHANCER"/>
    <property type="match status" value="1"/>
</dbReference>
<evidence type="ECO:0000313" key="4">
    <source>
        <dbReference type="Proteomes" id="UP000178943"/>
    </source>
</evidence>
<dbReference type="STRING" id="1817863.A2Y62_15440"/>
<comment type="caution">
    <text evidence="3">The sequence shown here is derived from an EMBL/GenBank/DDBJ whole genome shotgun (WGS) entry which is preliminary data.</text>
</comment>
<keyword evidence="1" id="KW-1133">Transmembrane helix</keyword>
<organism evidence="3 4">
    <name type="scientific">Candidatus Fischerbacteria bacterium RBG_13_37_8</name>
    <dbReference type="NCBI Taxonomy" id="1817863"/>
    <lineage>
        <taxon>Bacteria</taxon>
        <taxon>Candidatus Fischeribacteriota</taxon>
    </lineage>
</organism>
<protein>
    <recommendedName>
        <fullName evidence="2">SPOR domain-containing protein</fullName>
    </recommendedName>
</protein>
<dbReference type="AlphaFoldDB" id="A0A1F5VKY0"/>
<dbReference type="GO" id="GO:0030435">
    <property type="term" value="P:sporulation resulting in formation of a cellular spore"/>
    <property type="evidence" value="ECO:0007669"/>
    <property type="project" value="InterPro"/>
</dbReference>